<dbReference type="InterPro" id="IPR001279">
    <property type="entry name" value="Metallo-B-lactamas"/>
</dbReference>
<organism evidence="7 8">
    <name type="scientific">Aliarcobacter butzleri</name>
    <dbReference type="NCBI Taxonomy" id="28197"/>
    <lineage>
        <taxon>Bacteria</taxon>
        <taxon>Pseudomonadati</taxon>
        <taxon>Campylobacterota</taxon>
        <taxon>Epsilonproteobacteria</taxon>
        <taxon>Campylobacterales</taxon>
        <taxon>Arcobacteraceae</taxon>
        <taxon>Aliarcobacter</taxon>
    </lineage>
</organism>
<evidence type="ECO:0000259" key="6">
    <source>
        <dbReference type="SMART" id="SM00849"/>
    </source>
</evidence>
<reference evidence="7" key="2">
    <citation type="journal article" date="2023" name="Microorganisms">
        <title>Genomic Characterization of Arcobacter butzleri Strains Isolated from Various Sources in Lithuania.</title>
        <authorList>
            <person name="Uljanovas D."/>
            <person name="Golz G."/>
            <person name="Fleischmann S."/>
            <person name="Kudirkiene E."/>
            <person name="Kasetiene N."/>
            <person name="Grineviciene A."/>
            <person name="Tamuleviciene E."/>
            <person name="Aksomaitiene J."/>
            <person name="Alter T."/>
            <person name="Malakauskas M."/>
        </authorList>
    </citation>
    <scope>NUCLEOTIDE SEQUENCE</scope>
    <source>
        <strain evidence="7">RCM39</strain>
    </source>
</reference>
<gene>
    <name evidence="7" type="ORF">O8C91_04815</name>
</gene>
<dbReference type="Proteomes" id="UP001171529">
    <property type="component" value="Unassembled WGS sequence"/>
</dbReference>
<dbReference type="PANTHER" id="PTHR42978">
    <property type="entry name" value="QUORUM-QUENCHING LACTONASE YTNP-RELATED-RELATED"/>
    <property type="match status" value="1"/>
</dbReference>
<name>A0AAW7PQW2_9BACT</name>
<comment type="similarity">
    <text evidence="2">Belongs to the metallo-beta-lactamase superfamily.</text>
</comment>
<feature type="domain" description="Metallo-beta-lactamase" evidence="6">
    <location>
        <begin position="31"/>
        <end position="252"/>
    </location>
</feature>
<dbReference type="InterPro" id="IPR051013">
    <property type="entry name" value="MBL_superfamily_lactonases"/>
</dbReference>
<sequence>MQNIEIFEVGYCVHPEFVVLKGGSFKTIKFPAMVALIEHQKGNLLFDTGYSEHFFEVTKKFPEKLYALTTPVHLDKPLIKRVSKKIDYIFISHFHADHISGIKDFPKSLIFCSKEAYLLAVNKNLSRFNKTKKGVLPALLGNDFEKRVTFIEDLKEVDLPDILKPFKKGYLLFDDIYIIKLEGHAKGQYGMFYDNYFFISDAVWDMKTITLNKRPNILTAFIMEDWKVYNQTIDKLQELHKNSPFIKIIPTHCSTTLKQYIKD</sequence>
<dbReference type="GO" id="GO:0016787">
    <property type="term" value="F:hydrolase activity"/>
    <property type="evidence" value="ECO:0007669"/>
    <property type="project" value="UniProtKB-KW"/>
</dbReference>
<dbReference type="SUPFAM" id="SSF56281">
    <property type="entry name" value="Metallo-hydrolase/oxidoreductase"/>
    <property type="match status" value="1"/>
</dbReference>
<comment type="caution">
    <text evidence="7">The sequence shown here is derived from an EMBL/GenBank/DDBJ whole genome shotgun (WGS) entry which is preliminary data.</text>
</comment>
<dbReference type="EMBL" id="JAPZDC010000002">
    <property type="protein sequence ID" value="MDN5063518.1"/>
    <property type="molecule type" value="Genomic_DNA"/>
</dbReference>
<evidence type="ECO:0000256" key="1">
    <source>
        <dbReference type="ARBA" id="ARBA00001947"/>
    </source>
</evidence>
<protein>
    <submittedName>
        <fullName evidence="7">MBL fold metallo-hydrolase</fullName>
    </submittedName>
</protein>
<keyword evidence="4" id="KW-0378">Hydrolase</keyword>
<dbReference type="SMART" id="SM00849">
    <property type="entry name" value="Lactamase_B"/>
    <property type="match status" value="1"/>
</dbReference>
<proteinExistence type="inferred from homology"/>
<evidence type="ECO:0000256" key="4">
    <source>
        <dbReference type="ARBA" id="ARBA00022801"/>
    </source>
</evidence>
<dbReference type="Pfam" id="PF00753">
    <property type="entry name" value="Lactamase_B"/>
    <property type="match status" value="1"/>
</dbReference>
<reference evidence="7" key="1">
    <citation type="submission" date="2022-12" db="EMBL/GenBank/DDBJ databases">
        <authorList>
            <person name="Uljanovas D."/>
        </authorList>
    </citation>
    <scope>NUCLEOTIDE SEQUENCE</scope>
    <source>
        <strain evidence="7">RCM39</strain>
    </source>
</reference>
<dbReference type="PANTHER" id="PTHR42978:SF2">
    <property type="entry name" value="102 KBASES UNSTABLE REGION: FROM 1 TO 119443"/>
    <property type="match status" value="1"/>
</dbReference>
<evidence type="ECO:0000256" key="3">
    <source>
        <dbReference type="ARBA" id="ARBA00022723"/>
    </source>
</evidence>
<dbReference type="Gene3D" id="3.60.15.10">
    <property type="entry name" value="Ribonuclease Z/Hydroxyacylglutathione hydrolase-like"/>
    <property type="match status" value="1"/>
</dbReference>
<dbReference type="RefSeq" id="WP_152059041.1">
    <property type="nucleotide sequence ID" value="NZ_CABVSS010000024.1"/>
</dbReference>
<evidence type="ECO:0000313" key="7">
    <source>
        <dbReference type="EMBL" id="MDN5063518.1"/>
    </source>
</evidence>
<dbReference type="InterPro" id="IPR036866">
    <property type="entry name" value="RibonucZ/Hydroxyglut_hydro"/>
</dbReference>
<dbReference type="CDD" id="cd07730">
    <property type="entry name" value="metallo-hydrolase-like_MBL-fold"/>
    <property type="match status" value="1"/>
</dbReference>
<evidence type="ECO:0000256" key="5">
    <source>
        <dbReference type="ARBA" id="ARBA00022833"/>
    </source>
</evidence>
<dbReference type="AlphaFoldDB" id="A0AAW7PQW2"/>
<dbReference type="GO" id="GO:0046872">
    <property type="term" value="F:metal ion binding"/>
    <property type="evidence" value="ECO:0007669"/>
    <property type="project" value="UniProtKB-KW"/>
</dbReference>
<evidence type="ECO:0000313" key="8">
    <source>
        <dbReference type="Proteomes" id="UP001171529"/>
    </source>
</evidence>
<keyword evidence="3" id="KW-0479">Metal-binding</keyword>
<evidence type="ECO:0000256" key="2">
    <source>
        <dbReference type="ARBA" id="ARBA00007749"/>
    </source>
</evidence>
<keyword evidence="5" id="KW-0862">Zinc</keyword>
<accession>A0AAW7PQW2</accession>
<comment type="cofactor">
    <cofactor evidence="1">
        <name>Zn(2+)</name>
        <dbReference type="ChEBI" id="CHEBI:29105"/>
    </cofactor>
</comment>